<dbReference type="KEGG" id="pabs:JIR001_08700"/>
<sequence>MSMLWNQCTPRDEWICRTRRPIHLADIIGLLHLYQPIVGSTAIALYLTLAYQAPPDRAGRSDAHSHLYLMNLLSVSWQDLLENRFLLEGVGLLNTYEVRDNPTYRIEYELVPPLVPERFFQSDVLSITLYHRLGKDAYLALRRQLLNKEGDTGEPDERVNVTKSFQEVFGCLSPSEVAAAQADTQSFLPLEREPSEVKDGQAPPFHWDEDTFDMIRSRLKTVIPDEAWTDEVKRQIQEIRFLYGLSDPDLLRALQNPYITRGGEIDIERLRRFVKKEYRLQYGEPPMIKKKALMSEEGKKAALPEPEESPDAMTEEEKHIRELEQLSPLELLSYFQDGMRIPDADVELVARLMHEYGLPHGVINVLLEYVLYTHDYKLPKALVEKIAGHWKRRKVRTAREAMEIARRELNWEWKKQSENRRFTSAGSRTKAIREEKLPHAVAMQMERAQQQATQTRDDARAVEKNSESLAEKRARIQAKLTLMRKRLGEKGNRQ</sequence>
<feature type="compositionally biased region" description="Basic and acidic residues" evidence="2">
    <location>
        <begin position="455"/>
        <end position="474"/>
    </location>
</feature>
<name>A0A8D5UD69_9BACL</name>
<dbReference type="RefSeq" id="WP_212774370.1">
    <property type="nucleotide sequence ID" value="NZ_AP024601.1"/>
</dbReference>
<dbReference type="Proteomes" id="UP000677436">
    <property type="component" value="Chromosome"/>
</dbReference>
<proteinExistence type="inferred from homology"/>
<dbReference type="AlphaFoldDB" id="A0A8D5UD69"/>
<comment type="similarity">
    <text evidence="1">Belongs to the DnaB/DnaD family.</text>
</comment>
<reference evidence="5" key="2">
    <citation type="journal article" date="2021" name="Microbiol. Resour. Announc.">
        <title>Complete Genome Sequence of Polycladomyces abyssicola JIR-001T, Isolated from Hemipelagic Sediment in Deep Seawater.</title>
        <authorList>
            <person name="Tsubouchi T."/>
            <person name="Kaneko Y."/>
        </authorList>
    </citation>
    <scope>NUCLEOTIDE SEQUENCE</scope>
    <source>
        <strain evidence="5">JIR-001</strain>
    </source>
</reference>
<feature type="domain" description="DnaB/C C-terminal" evidence="3">
    <location>
        <begin position="345"/>
        <end position="403"/>
    </location>
</feature>
<dbReference type="Pfam" id="PF25888">
    <property type="entry name" value="WHD_DnaB"/>
    <property type="match status" value="1"/>
</dbReference>
<dbReference type="InterPro" id="IPR006343">
    <property type="entry name" value="DnaB/C_C"/>
</dbReference>
<evidence type="ECO:0000259" key="3">
    <source>
        <dbReference type="Pfam" id="PF07261"/>
    </source>
</evidence>
<accession>A0A8D5UD69</accession>
<protein>
    <submittedName>
        <fullName evidence="5">Replication initiation and membrane attachment protein</fullName>
    </submittedName>
</protein>
<reference evidence="5" key="1">
    <citation type="journal article" date="2013" name="Int. J. Syst. Evol. Microbiol.">
        <title>Polycladomyces abyssicola gen. nov., sp. nov., a thermophilic filamentous bacterium isolated from hemipelagic sediment.</title>
        <authorList>
            <person name="Tsubouchi T."/>
            <person name="Shimane Y."/>
            <person name="Mori K."/>
            <person name="Usui K."/>
            <person name="Hiraki T."/>
            <person name="Tame A."/>
            <person name="Uematsu K."/>
            <person name="Maruyama T."/>
            <person name="Hatada Y."/>
        </authorList>
    </citation>
    <scope>NUCLEOTIDE SEQUENCE</scope>
    <source>
        <strain evidence="5">JIR-001</strain>
    </source>
</reference>
<keyword evidence="6" id="KW-1185">Reference proteome</keyword>
<organism evidence="5 6">
    <name type="scientific">Polycladomyces abyssicola</name>
    <dbReference type="NCBI Taxonomy" id="1125966"/>
    <lineage>
        <taxon>Bacteria</taxon>
        <taxon>Bacillati</taxon>
        <taxon>Bacillota</taxon>
        <taxon>Bacilli</taxon>
        <taxon>Bacillales</taxon>
        <taxon>Thermoactinomycetaceae</taxon>
        <taxon>Polycladomyces</taxon>
    </lineage>
</organism>
<evidence type="ECO:0000259" key="4">
    <source>
        <dbReference type="Pfam" id="PF25888"/>
    </source>
</evidence>
<dbReference type="InterPro" id="IPR058660">
    <property type="entry name" value="WHD_DnaB"/>
</dbReference>
<feature type="domain" description="Replicative helicase loading/DNA remodeling protein DnaB N-terminal winged helix" evidence="4">
    <location>
        <begin position="10"/>
        <end position="178"/>
    </location>
</feature>
<evidence type="ECO:0000313" key="6">
    <source>
        <dbReference type="Proteomes" id="UP000677436"/>
    </source>
</evidence>
<evidence type="ECO:0000313" key="5">
    <source>
        <dbReference type="EMBL" id="BCU81087.1"/>
    </source>
</evidence>
<gene>
    <name evidence="5" type="ORF">JIR001_08700</name>
</gene>
<dbReference type="Pfam" id="PF07261">
    <property type="entry name" value="DnaB_2"/>
    <property type="match status" value="1"/>
</dbReference>
<feature type="region of interest" description="Disordered" evidence="2">
    <location>
        <begin position="447"/>
        <end position="474"/>
    </location>
</feature>
<evidence type="ECO:0000256" key="2">
    <source>
        <dbReference type="SAM" id="MobiDB-lite"/>
    </source>
</evidence>
<dbReference type="EMBL" id="AP024601">
    <property type="protein sequence ID" value="BCU81087.1"/>
    <property type="molecule type" value="Genomic_DNA"/>
</dbReference>
<evidence type="ECO:0000256" key="1">
    <source>
        <dbReference type="ARBA" id="ARBA00093462"/>
    </source>
</evidence>